<keyword evidence="2" id="KW-1185">Reference proteome</keyword>
<dbReference type="OrthoDB" id="771591at2"/>
<dbReference type="Proteomes" id="UP000245391">
    <property type="component" value="Unassembled WGS sequence"/>
</dbReference>
<dbReference type="RefSeq" id="WP_109927702.1">
    <property type="nucleotide sequence ID" value="NZ_QGNY01000001.1"/>
</dbReference>
<evidence type="ECO:0000313" key="2">
    <source>
        <dbReference type="Proteomes" id="UP000245391"/>
    </source>
</evidence>
<evidence type="ECO:0000313" key="1">
    <source>
        <dbReference type="EMBL" id="PWS33113.1"/>
    </source>
</evidence>
<protein>
    <submittedName>
        <fullName evidence="1">Uncharacterized protein</fullName>
    </submittedName>
</protein>
<gene>
    <name evidence="1" type="ORF">DF947_00275</name>
</gene>
<comment type="caution">
    <text evidence="1">The sequence shown here is derived from an EMBL/GenBank/DDBJ whole genome shotgun (WGS) entry which is preliminary data.</text>
</comment>
<dbReference type="AlphaFoldDB" id="A0A317F450"/>
<accession>A0A317F450</accession>
<dbReference type="EMBL" id="QGNY01000001">
    <property type="protein sequence ID" value="PWS33113.1"/>
    <property type="molecule type" value="Genomic_DNA"/>
</dbReference>
<name>A0A317F450_9SPHI</name>
<organism evidence="1 2">
    <name type="scientific">Pedobacter paludis</name>
    <dbReference type="NCBI Taxonomy" id="2203212"/>
    <lineage>
        <taxon>Bacteria</taxon>
        <taxon>Pseudomonadati</taxon>
        <taxon>Bacteroidota</taxon>
        <taxon>Sphingobacteriia</taxon>
        <taxon>Sphingobacteriales</taxon>
        <taxon>Sphingobacteriaceae</taxon>
        <taxon>Pedobacter</taxon>
    </lineage>
</organism>
<reference evidence="2" key="1">
    <citation type="submission" date="2018-05" db="EMBL/GenBank/DDBJ databases">
        <title>Pedobacter paludis sp. nov., isolated from wetland soil.</title>
        <authorList>
            <person name="Zhang Y."/>
        </authorList>
    </citation>
    <scope>NUCLEOTIDE SEQUENCE [LARGE SCALE GENOMIC DNA]</scope>
    <source>
        <strain evidence="2">R-8</strain>
    </source>
</reference>
<sequence length="66" mass="7476">MNTKIKEKTPNAEVPTKAISDCSHLIDLPATDHQFFVNKNEGNLSIKKEIRILSVFHPKNGLYNLL</sequence>
<proteinExistence type="predicted"/>